<feature type="compositionally biased region" description="Basic residues" evidence="1">
    <location>
        <begin position="31"/>
        <end position="40"/>
    </location>
</feature>
<reference evidence="2" key="1">
    <citation type="journal article" date="2019" name="Sci. Rep.">
        <title>Draft genome of Tanacetum cinerariifolium, the natural source of mosquito coil.</title>
        <authorList>
            <person name="Yamashiro T."/>
            <person name="Shiraishi A."/>
            <person name="Satake H."/>
            <person name="Nakayama K."/>
        </authorList>
    </citation>
    <scope>NUCLEOTIDE SEQUENCE</scope>
</reference>
<proteinExistence type="predicted"/>
<protein>
    <submittedName>
        <fullName evidence="2">Uncharacterized protein</fullName>
    </submittedName>
</protein>
<accession>A0A699XLP1</accession>
<gene>
    <name evidence="2" type="ORF">Tci_930947</name>
</gene>
<evidence type="ECO:0000256" key="1">
    <source>
        <dbReference type="SAM" id="MobiDB-lite"/>
    </source>
</evidence>
<feature type="region of interest" description="Disordered" evidence="1">
    <location>
        <begin position="1"/>
        <end position="40"/>
    </location>
</feature>
<comment type="caution">
    <text evidence="2">The sequence shown here is derived from an EMBL/GenBank/DDBJ whole genome shotgun (WGS) entry which is preliminary data.</text>
</comment>
<name>A0A699XLP1_TANCI</name>
<evidence type="ECO:0000313" key="2">
    <source>
        <dbReference type="EMBL" id="GFD58978.1"/>
    </source>
</evidence>
<feature type="region of interest" description="Disordered" evidence="1">
    <location>
        <begin position="61"/>
        <end position="84"/>
    </location>
</feature>
<feature type="compositionally biased region" description="Basic and acidic residues" evidence="1">
    <location>
        <begin position="1"/>
        <end position="11"/>
    </location>
</feature>
<dbReference type="AlphaFoldDB" id="A0A699XLP1"/>
<organism evidence="2">
    <name type="scientific">Tanacetum cinerariifolium</name>
    <name type="common">Dalmatian daisy</name>
    <name type="synonym">Chrysanthemum cinerariifolium</name>
    <dbReference type="NCBI Taxonomy" id="118510"/>
    <lineage>
        <taxon>Eukaryota</taxon>
        <taxon>Viridiplantae</taxon>
        <taxon>Streptophyta</taxon>
        <taxon>Embryophyta</taxon>
        <taxon>Tracheophyta</taxon>
        <taxon>Spermatophyta</taxon>
        <taxon>Magnoliopsida</taxon>
        <taxon>eudicotyledons</taxon>
        <taxon>Gunneridae</taxon>
        <taxon>Pentapetalae</taxon>
        <taxon>asterids</taxon>
        <taxon>campanulids</taxon>
        <taxon>Asterales</taxon>
        <taxon>Asteraceae</taxon>
        <taxon>Asteroideae</taxon>
        <taxon>Anthemideae</taxon>
        <taxon>Anthemidinae</taxon>
        <taxon>Tanacetum</taxon>
    </lineage>
</organism>
<sequence>PAAGASDRRDPQGAGAAQVRRAGRPPGGADRRRRRAEGHRRLCAAGARPLGADRPTAWADRAAGGTWRPGIRDAGGPGLLCRDR</sequence>
<feature type="non-terminal residue" evidence="2">
    <location>
        <position position="1"/>
    </location>
</feature>
<feature type="non-terminal residue" evidence="2">
    <location>
        <position position="84"/>
    </location>
</feature>
<dbReference type="EMBL" id="BKCJ011859744">
    <property type="protein sequence ID" value="GFD58978.1"/>
    <property type="molecule type" value="Genomic_DNA"/>
</dbReference>